<comment type="cofactor">
    <cofactor evidence="1">
        <name>FAD</name>
        <dbReference type="ChEBI" id="CHEBI:57692"/>
    </cofactor>
</comment>
<evidence type="ECO:0000256" key="3">
    <source>
        <dbReference type="ARBA" id="ARBA00022827"/>
    </source>
</evidence>
<dbReference type="GO" id="GO:0018677">
    <property type="term" value="F:pentachlorophenol monooxygenase activity"/>
    <property type="evidence" value="ECO:0007669"/>
    <property type="project" value="UniProtKB-EC"/>
</dbReference>
<dbReference type="PANTHER" id="PTHR43004">
    <property type="entry name" value="TRK SYSTEM POTASSIUM UPTAKE PROTEIN"/>
    <property type="match status" value="1"/>
</dbReference>
<keyword evidence="5" id="KW-0560">Oxidoreductase</keyword>
<dbReference type="AlphaFoldDB" id="A0A7K0DXI6"/>
<dbReference type="EC" id="1.14.13.50" evidence="5"/>
<keyword evidence="2" id="KW-0285">Flavoprotein</keyword>
<dbReference type="Proteomes" id="UP000431401">
    <property type="component" value="Unassembled WGS sequence"/>
</dbReference>
<dbReference type="PRINTS" id="PR00420">
    <property type="entry name" value="RNGMNOXGNASE"/>
</dbReference>
<reference evidence="5 6" key="1">
    <citation type="submission" date="2019-10" db="EMBL/GenBank/DDBJ databases">
        <title>Nocardia macrotermitis sp. nov. and Nocardia aurantia sp. nov., isolated from the gut of fungus growing-termite Macrotermes natalensis.</title>
        <authorList>
            <person name="Benndorf R."/>
            <person name="Schwitalla J."/>
            <person name="Martin K."/>
            <person name="De Beer W."/>
            <person name="Kaster A.-K."/>
            <person name="Vollmers J."/>
            <person name="Poulsen M."/>
            <person name="Beemelmanns C."/>
        </authorList>
    </citation>
    <scope>NUCLEOTIDE SEQUENCE [LARGE SCALE GENOMIC DNA]</scope>
    <source>
        <strain evidence="5 6">RB56</strain>
    </source>
</reference>
<dbReference type="Gene3D" id="3.50.50.60">
    <property type="entry name" value="FAD/NAD(P)-binding domain"/>
    <property type="match status" value="1"/>
</dbReference>
<keyword evidence="6" id="KW-1185">Reference proteome</keyword>
<evidence type="ECO:0000313" key="5">
    <source>
        <dbReference type="EMBL" id="MQY30042.1"/>
    </source>
</evidence>
<dbReference type="GO" id="GO:0071949">
    <property type="term" value="F:FAD binding"/>
    <property type="evidence" value="ECO:0007669"/>
    <property type="project" value="InterPro"/>
</dbReference>
<feature type="domain" description="FAD-binding" evidence="4">
    <location>
        <begin position="8"/>
        <end position="345"/>
    </location>
</feature>
<dbReference type="EMBL" id="WEGI01000012">
    <property type="protein sequence ID" value="MQY30042.1"/>
    <property type="molecule type" value="Genomic_DNA"/>
</dbReference>
<proteinExistence type="predicted"/>
<keyword evidence="3" id="KW-0274">FAD</keyword>
<accession>A0A7K0DXI6</accession>
<evidence type="ECO:0000313" key="6">
    <source>
        <dbReference type="Proteomes" id="UP000431401"/>
    </source>
</evidence>
<dbReference type="InterPro" id="IPR002938">
    <property type="entry name" value="FAD-bd"/>
</dbReference>
<dbReference type="InterPro" id="IPR036188">
    <property type="entry name" value="FAD/NAD-bd_sf"/>
</dbReference>
<dbReference type="Gene3D" id="3.30.70.2450">
    <property type="match status" value="1"/>
</dbReference>
<evidence type="ECO:0000256" key="1">
    <source>
        <dbReference type="ARBA" id="ARBA00001974"/>
    </source>
</evidence>
<comment type="caution">
    <text evidence="5">The sequence shown here is derived from an EMBL/GenBank/DDBJ whole genome shotgun (WGS) entry which is preliminary data.</text>
</comment>
<organism evidence="5 6">
    <name type="scientific">Nocardia aurantia</name>
    <dbReference type="NCBI Taxonomy" id="2585199"/>
    <lineage>
        <taxon>Bacteria</taxon>
        <taxon>Bacillati</taxon>
        <taxon>Actinomycetota</taxon>
        <taxon>Actinomycetes</taxon>
        <taxon>Mycobacteriales</taxon>
        <taxon>Nocardiaceae</taxon>
        <taxon>Nocardia</taxon>
    </lineage>
</organism>
<name>A0A7K0DXI6_9NOCA</name>
<sequence length="391" mass="41727">MSTIPATASVVVVGAGPTGLTAAIALADAGADVVLLDRLAEGANTSRACVIHARTLEVLSEFDVAAELCERGLIVPNFSFRDGNRVLAHLSFDQLPTPFPFTVMLGQNDTESVLLRRLERAGGRVHRPCEVTGITRDDAAVTVEYRDGDGAPGTIRADYVIGADGMHSPTREAAGIGFTGDSYAESFVLADVRMNWPDPRTEATLTLAPQGLAVVAPLPDETGDRYRVVATVDTTPPEHPDRDFVQGIVDACRPGSGTTVTEVTWSSRFHVHHRLADHYRAGRIFLAGDAAHVHSPAGGQGMNTGIQDGAALGGLLARVLRGEPATLLDEYERTRRPIALGVVAFTDRMTRLATIRSTTGRALRNTAIRTAARIPALRRAQAYRLAELGAR</sequence>
<protein>
    <submittedName>
        <fullName evidence="5">Pentachlorophenol 4-monooxygenase</fullName>
        <ecNumber evidence="5">1.14.13.50</ecNumber>
    </submittedName>
</protein>
<dbReference type="Pfam" id="PF01494">
    <property type="entry name" value="FAD_binding_3"/>
    <property type="match status" value="1"/>
</dbReference>
<evidence type="ECO:0000256" key="2">
    <source>
        <dbReference type="ARBA" id="ARBA00022630"/>
    </source>
</evidence>
<keyword evidence="5" id="KW-0503">Monooxygenase</keyword>
<dbReference type="PANTHER" id="PTHR43004:SF19">
    <property type="entry name" value="BINDING MONOOXYGENASE, PUTATIVE (JCVI)-RELATED"/>
    <property type="match status" value="1"/>
</dbReference>
<dbReference type="InterPro" id="IPR050641">
    <property type="entry name" value="RIFMO-like"/>
</dbReference>
<evidence type="ECO:0000259" key="4">
    <source>
        <dbReference type="Pfam" id="PF01494"/>
    </source>
</evidence>
<dbReference type="SUPFAM" id="SSF51905">
    <property type="entry name" value="FAD/NAD(P)-binding domain"/>
    <property type="match status" value="1"/>
</dbReference>
<gene>
    <name evidence="5" type="primary">pcpB_2</name>
    <name evidence="5" type="ORF">NRB56_56370</name>
</gene>